<evidence type="ECO:0000313" key="8">
    <source>
        <dbReference type="EMBL" id="SFQ61320.1"/>
    </source>
</evidence>
<proteinExistence type="inferred from homology"/>
<reference evidence="8 9" key="1">
    <citation type="submission" date="2016-10" db="EMBL/GenBank/DDBJ databases">
        <authorList>
            <person name="Varghese N."/>
            <person name="Submissions S."/>
        </authorList>
    </citation>
    <scope>NUCLEOTIDE SEQUENCE [LARGE SCALE GENOMIC DNA]</scope>
    <source>
        <strain evidence="8 9">DSM 13796</strain>
    </source>
</reference>
<feature type="transmembrane region" description="Helical" evidence="7">
    <location>
        <begin position="110"/>
        <end position="130"/>
    </location>
</feature>
<keyword evidence="5 7" id="KW-1133">Transmembrane helix</keyword>
<feature type="transmembrane region" description="Helical" evidence="7">
    <location>
        <begin position="160"/>
        <end position="175"/>
    </location>
</feature>
<evidence type="ECO:0000256" key="6">
    <source>
        <dbReference type="ARBA" id="ARBA00023136"/>
    </source>
</evidence>
<accession>A0A1I5ZY51</accession>
<evidence type="ECO:0000256" key="5">
    <source>
        <dbReference type="ARBA" id="ARBA00022989"/>
    </source>
</evidence>
<evidence type="ECO:0000256" key="1">
    <source>
        <dbReference type="ARBA" id="ARBA00004651"/>
    </source>
</evidence>
<keyword evidence="9" id="KW-1185">Reference proteome</keyword>
<comment type="similarity">
    <text evidence="2">Belongs to the chromate ion transporter (CHR) (TC 2.A.51) family.</text>
</comment>
<dbReference type="GeneID" id="93710981"/>
<gene>
    <name evidence="8" type="ORF">SAMN02745910_02329</name>
</gene>
<dbReference type="InterPro" id="IPR003370">
    <property type="entry name" value="Chromate_transpt"/>
</dbReference>
<keyword evidence="3" id="KW-1003">Cell membrane</keyword>
<comment type="subcellular location">
    <subcellularLocation>
        <location evidence="1">Cell membrane</location>
        <topology evidence="1">Multi-pass membrane protein</topology>
    </subcellularLocation>
</comment>
<comment type="caution">
    <text evidence="8">The sequence shown here is derived from an EMBL/GenBank/DDBJ whole genome shotgun (WGS) entry which is preliminary data.</text>
</comment>
<dbReference type="PANTHER" id="PTHR43663:SF1">
    <property type="entry name" value="CHROMATE TRANSPORTER"/>
    <property type="match status" value="1"/>
</dbReference>
<dbReference type="EMBL" id="FOXX01000005">
    <property type="protein sequence ID" value="SFQ61320.1"/>
    <property type="molecule type" value="Genomic_DNA"/>
</dbReference>
<evidence type="ECO:0000256" key="2">
    <source>
        <dbReference type="ARBA" id="ARBA00005262"/>
    </source>
</evidence>
<organism evidence="8 9">
    <name type="scientific">Priestia endophytica DSM 13796</name>
    <dbReference type="NCBI Taxonomy" id="1121089"/>
    <lineage>
        <taxon>Bacteria</taxon>
        <taxon>Bacillati</taxon>
        <taxon>Bacillota</taxon>
        <taxon>Bacilli</taxon>
        <taxon>Bacillales</taxon>
        <taxon>Bacillaceae</taxon>
        <taxon>Priestia</taxon>
    </lineage>
</organism>
<dbReference type="Pfam" id="PF02417">
    <property type="entry name" value="Chromate_transp"/>
    <property type="match status" value="1"/>
</dbReference>
<name>A0A1I5ZY51_9BACI</name>
<dbReference type="RefSeq" id="WP_061804720.1">
    <property type="nucleotide sequence ID" value="NZ_FOXX01000005.1"/>
</dbReference>
<feature type="transmembrane region" description="Helical" evidence="7">
    <location>
        <begin position="77"/>
        <end position="98"/>
    </location>
</feature>
<dbReference type="InterPro" id="IPR052518">
    <property type="entry name" value="CHR_Transporter"/>
</dbReference>
<evidence type="ECO:0000313" key="9">
    <source>
        <dbReference type="Proteomes" id="UP000182762"/>
    </source>
</evidence>
<evidence type="ECO:0000256" key="4">
    <source>
        <dbReference type="ARBA" id="ARBA00022692"/>
    </source>
</evidence>
<sequence>MIYVKLFLAFFIPGILGYGGGPASIPLIQNEVVDRYKWVTNQEFSEALAFGNALPGPIATKIAGYIGYEVGGVLGSIVGLFATVAPSLLLMLILLKILMKYKESPKVKRLTSYVRPTIAVLLGVMAYDFFFSSYEANGSFQTIGLAIVSFLLLEKFKVSAPYVIILALAYGAVFLR</sequence>
<dbReference type="Proteomes" id="UP000182762">
    <property type="component" value="Unassembled WGS sequence"/>
</dbReference>
<dbReference type="PANTHER" id="PTHR43663">
    <property type="entry name" value="CHROMATE TRANSPORT PROTEIN-RELATED"/>
    <property type="match status" value="1"/>
</dbReference>
<keyword evidence="6 7" id="KW-0472">Membrane</keyword>
<evidence type="ECO:0000256" key="3">
    <source>
        <dbReference type="ARBA" id="ARBA00022475"/>
    </source>
</evidence>
<protein>
    <submittedName>
        <fullName evidence="8">Chromate transporter</fullName>
    </submittedName>
</protein>
<keyword evidence="4 7" id="KW-0812">Transmembrane</keyword>
<evidence type="ECO:0000256" key="7">
    <source>
        <dbReference type="SAM" id="Phobius"/>
    </source>
</evidence>